<dbReference type="AlphaFoldDB" id="X1AEW1"/>
<dbReference type="EMBL" id="BART01018981">
    <property type="protein sequence ID" value="GAG80394.1"/>
    <property type="molecule type" value="Genomic_DNA"/>
</dbReference>
<protein>
    <submittedName>
        <fullName evidence="1">Uncharacterized protein</fullName>
    </submittedName>
</protein>
<name>X1AEW1_9ZZZZ</name>
<feature type="non-terminal residue" evidence="1">
    <location>
        <position position="1"/>
    </location>
</feature>
<evidence type="ECO:0000313" key="1">
    <source>
        <dbReference type="EMBL" id="GAG80394.1"/>
    </source>
</evidence>
<organism evidence="1">
    <name type="scientific">marine sediment metagenome</name>
    <dbReference type="NCBI Taxonomy" id="412755"/>
    <lineage>
        <taxon>unclassified sequences</taxon>
        <taxon>metagenomes</taxon>
        <taxon>ecological metagenomes</taxon>
    </lineage>
</organism>
<comment type="caution">
    <text evidence="1">The sequence shown here is derived from an EMBL/GenBank/DDBJ whole genome shotgun (WGS) entry which is preliminary data.</text>
</comment>
<accession>X1AEW1</accession>
<proteinExistence type="predicted"/>
<reference evidence="1" key="1">
    <citation type="journal article" date="2014" name="Front. Microbiol.">
        <title>High frequency of phylogenetically diverse reductive dehalogenase-homologous genes in deep subseafloor sedimentary metagenomes.</title>
        <authorList>
            <person name="Kawai M."/>
            <person name="Futagami T."/>
            <person name="Toyoda A."/>
            <person name="Takaki Y."/>
            <person name="Nishi S."/>
            <person name="Hori S."/>
            <person name="Arai W."/>
            <person name="Tsubouchi T."/>
            <person name="Morono Y."/>
            <person name="Uchiyama I."/>
            <person name="Ito T."/>
            <person name="Fujiyama A."/>
            <person name="Inagaki F."/>
            <person name="Takami H."/>
        </authorList>
    </citation>
    <scope>NUCLEOTIDE SEQUENCE</scope>
    <source>
        <strain evidence="1">Expedition CK06-06</strain>
    </source>
</reference>
<gene>
    <name evidence="1" type="ORF">S01H4_35655</name>
</gene>
<sequence>PSGKAAIIGVTVETTETQIKQANAVFIYNQKQTTIPLRYLYYDGVLLDFETGLEAGIYIYPRVTQSGDGGLQIDNLGMLMYFSQKTINSLFVQNYIFDNPSGSYDGLKLVHTESDPVVKSLNVQGANLPEFIQFSGFRGPIKIWEVNYPSNIVSNEEFLKRSGEYGELDELVFKK</sequence>